<sequence length="213" mass="23499">MAVRLLRTLLALLGFAACAHALVDDALDVIRLGKEIGEEVLSSWDLIGKPFNASGGVELPIIRRKERVILARLAEVTRAIQRLELGVEKTAAVAELLAKSGGRGARLELRLHEMADLLSRVASADRQMREYVKLQQELERSTLEDFAEWCVSHDPSALPGLLERVHALVVPPHHHLLGRGLLQLVLDDLQRDIMLTRASNGINESMREGNCSG</sequence>
<gene>
    <name evidence="1" type="ORF">MSG28_010031</name>
</gene>
<comment type="caution">
    <text evidence="1">The sequence shown here is derived from an EMBL/GenBank/DDBJ whole genome shotgun (WGS) entry which is preliminary data.</text>
</comment>
<proteinExistence type="predicted"/>
<reference evidence="1 2" key="1">
    <citation type="journal article" date="2022" name="Genome Biol. Evol.">
        <title>The Spruce Budworm Genome: Reconstructing the Evolutionary History of Antifreeze Proteins.</title>
        <authorList>
            <person name="Beliveau C."/>
            <person name="Gagne P."/>
            <person name="Picq S."/>
            <person name="Vernygora O."/>
            <person name="Keeling C.I."/>
            <person name="Pinkney K."/>
            <person name="Doucet D."/>
            <person name="Wen F."/>
            <person name="Johnston J.S."/>
            <person name="Maaroufi H."/>
            <person name="Boyle B."/>
            <person name="Laroche J."/>
            <person name="Dewar K."/>
            <person name="Juretic N."/>
            <person name="Blackburn G."/>
            <person name="Nisole A."/>
            <person name="Brunet B."/>
            <person name="Brandao M."/>
            <person name="Lumley L."/>
            <person name="Duan J."/>
            <person name="Quan G."/>
            <person name="Lucarotti C.J."/>
            <person name="Roe A.D."/>
            <person name="Sperling F.A.H."/>
            <person name="Levesque R.C."/>
            <person name="Cusson M."/>
        </authorList>
    </citation>
    <scope>NUCLEOTIDE SEQUENCE [LARGE SCALE GENOMIC DNA]</scope>
    <source>
        <strain evidence="1">Glfc:IPQL:Cfum</strain>
    </source>
</reference>
<name>A0ACC0KJL8_CHOFU</name>
<protein>
    <submittedName>
        <fullName evidence="1">Uncharacterized protein</fullName>
    </submittedName>
</protein>
<evidence type="ECO:0000313" key="2">
    <source>
        <dbReference type="Proteomes" id="UP001064048"/>
    </source>
</evidence>
<evidence type="ECO:0000313" key="1">
    <source>
        <dbReference type="EMBL" id="KAI8436460.1"/>
    </source>
</evidence>
<keyword evidence="2" id="KW-1185">Reference proteome</keyword>
<organism evidence="1 2">
    <name type="scientific">Choristoneura fumiferana</name>
    <name type="common">Spruce budworm moth</name>
    <name type="synonym">Archips fumiferana</name>
    <dbReference type="NCBI Taxonomy" id="7141"/>
    <lineage>
        <taxon>Eukaryota</taxon>
        <taxon>Metazoa</taxon>
        <taxon>Ecdysozoa</taxon>
        <taxon>Arthropoda</taxon>
        <taxon>Hexapoda</taxon>
        <taxon>Insecta</taxon>
        <taxon>Pterygota</taxon>
        <taxon>Neoptera</taxon>
        <taxon>Endopterygota</taxon>
        <taxon>Lepidoptera</taxon>
        <taxon>Glossata</taxon>
        <taxon>Ditrysia</taxon>
        <taxon>Tortricoidea</taxon>
        <taxon>Tortricidae</taxon>
        <taxon>Tortricinae</taxon>
        <taxon>Choristoneura</taxon>
    </lineage>
</organism>
<dbReference type="Proteomes" id="UP001064048">
    <property type="component" value="Chromosome 17"/>
</dbReference>
<dbReference type="EMBL" id="CM046117">
    <property type="protein sequence ID" value="KAI8436460.1"/>
    <property type="molecule type" value="Genomic_DNA"/>
</dbReference>
<accession>A0ACC0KJL8</accession>